<feature type="transmembrane region" description="Helical" evidence="6">
    <location>
        <begin position="247"/>
        <end position="267"/>
    </location>
</feature>
<feature type="transmembrane region" description="Helical" evidence="6">
    <location>
        <begin position="398"/>
        <end position="419"/>
    </location>
</feature>
<sequence>MSQRQLGAILAYAQILLNICIALGFTPVLVKALGSSGYGLYIIVGSFVAYLVILDLGMNDAVIRHLLRFWSAGDNEAASRFLGSMLSTYSLVGVGVVVVASGFFFAVPHIFSAKVSPQELDLLKVMFAIAAGTTAFTVAFNPVGALISARERFVFLRLLEMAVTVASTLIVLILLRRGMGALMAVAVSYGALLTAVLIKFLYAQFVLKEKIRYAWFSRDAIAPVLRYAAPIFVAMLVEQIYWRLDNILIGAFLGTSAVAMYAIGVMFNKYFMSFATAISRVMVPELIRRVDAGAHASELTELLVRVARTQATVLMLILTGLVIFGDEFIVLWLGPEYSHSYYVMLLALCPYALELMGNLRNILLQVKGLYWYRVSVFAAMALINIPLTIVLLNVYGVVGAAAATGICILLGHFLILLILQRQTGVRMLDYYEGLCRGLALAIAACFLLGWLLDSVLPGGWSGLIAKGSAYTILYMAVLWQYGMQPGERESLRAVAFAFRKKLDGR</sequence>
<comment type="caution">
    <text evidence="7">The sequence shown here is derived from an EMBL/GenBank/DDBJ whole genome shotgun (WGS) entry which is preliminary data.</text>
</comment>
<evidence type="ECO:0000256" key="3">
    <source>
        <dbReference type="ARBA" id="ARBA00022692"/>
    </source>
</evidence>
<dbReference type="Pfam" id="PF13440">
    <property type="entry name" value="Polysacc_synt_3"/>
    <property type="match status" value="1"/>
</dbReference>
<feature type="transmembrane region" description="Helical" evidence="6">
    <location>
        <begin position="154"/>
        <end position="175"/>
    </location>
</feature>
<dbReference type="InterPro" id="IPR050833">
    <property type="entry name" value="Poly_Biosynth_Transport"/>
</dbReference>
<feature type="transmembrane region" description="Helical" evidence="6">
    <location>
        <begin position="123"/>
        <end position="147"/>
    </location>
</feature>
<feature type="transmembrane region" description="Helical" evidence="6">
    <location>
        <begin position="89"/>
        <end position="111"/>
    </location>
</feature>
<keyword evidence="8" id="KW-1185">Reference proteome</keyword>
<dbReference type="PANTHER" id="PTHR30250:SF26">
    <property type="entry name" value="PSMA PROTEIN"/>
    <property type="match status" value="1"/>
</dbReference>
<accession>A0A923MTB7</accession>
<keyword evidence="2" id="KW-1003">Cell membrane</keyword>
<dbReference type="GO" id="GO:0005886">
    <property type="term" value="C:plasma membrane"/>
    <property type="evidence" value="ECO:0007669"/>
    <property type="project" value="UniProtKB-SubCell"/>
</dbReference>
<dbReference type="PANTHER" id="PTHR30250">
    <property type="entry name" value="PST FAMILY PREDICTED COLANIC ACID TRANSPORTER"/>
    <property type="match status" value="1"/>
</dbReference>
<feature type="transmembrane region" description="Helical" evidence="6">
    <location>
        <begin position="181"/>
        <end position="203"/>
    </location>
</feature>
<reference evidence="7" key="1">
    <citation type="submission" date="2020-08" db="EMBL/GenBank/DDBJ databases">
        <title>Ramlibacter sp. USB13 16S ribosomal RNA gene genome sequencing and assembly.</title>
        <authorList>
            <person name="Kang M."/>
        </authorList>
    </citation>
    <scope>NUCLEOTIDE SEQUENCE</scope>
    <source>
        <strain evidence="7">USB13</strain>
    </source>
</reference>
<organism evidence="7 8">
    <name type="scientific">Ramlibacter cellulosilyticus</name>
    <dbReference type="NCBI Taxonomy" id="2764187"/>
    <lineage>
        <taxon>Bacteria</taxon>
        <taxon>Pseudomonadati</taxon>
        <taxon>Pseudomonadota</taxon>
        <taxon>Betaproteobacteria</taxon>
        <taxon>Burkholderiales</taxon>
        <taxon>Comamonadaceae</taxon>
        <taxon>Ramlibacter</taxon>
    </lineage>
</organism>
<feature type="transmembrane region" description="Helical" evidence="6">
    <location>
        <begin position="313"/>
        <end position="333"/>
    </location>
</feature>
<dbReference type="EMBL" id="JACORT010000008">
    <property type="protein sequence ID" value="MBC5784868.1"/>
    <property type="molecule type" value="Genomic_DNA"/>
</dbReference>
<feature type="transmembrane region" description="Helical" evidence="6">
    <location>
        <begin position="431"/>
        <end position="451"/>
    </location>
</feature>
<protein>
    <submittedName>
        <fullName evidence="7">Oligosaccharide flippase family protein</fullName>
    </submittedName>
</protein>
<evidence type="ECO:0000256" key="2">
    <source>
        <dbReference type="ARBA" id="ARBA00022475"/>
    </source>
</evidence>
<feature type="transmembrane region" description="Helical" evidence="6">
    <location>
        <begin position="38"/>
        <end position="58"/>
    </location>
</feature>
<gene>
    <name evidence="7" type="ORF">H8N03_18120</name>
</gene>
<dbReference type="AlphaFoldDB" id="A0A923MTB7"/>
<keyword evidence="3 6" id="KW-0812">Transmembrane</keyword>
<comment type="subcellular location">
    <subcellularLocation>
        <location evidence="1">Cell membrane</location>
        <topology evidence="1">Multi-pass membrane protein</topology>
    </subcellularLocation>
</comment>
<evidence type="ECO:0000256" key="4">
    <source>
        <dbReference type="ARBA" id="ARBA00022989"/>
    </source>
</evidence>
<evidence type="ECO:0000256" key="5">
    <source>
        <dbReference type="ARBA" id="ARBA00023136"/>
    </source>
</evidence>
<evidence type="ECO:0000256" key="1">
    <source>
        <dbReference type="ARBA" id="ARBA00004651"/>
    </source>
</evidence>
<proteinExistence type="predicted"/>
<name>A0A923MTB7_9BURK</name>
<evidence type="ECO:0000313" key="8">
    <source>
        <dbReference type="Proteomes" id="UP000608513"/>
    </source>
</evidence>
<feature type="transmembrane region" description="Helical" evidence="6">
    <location>
        <begin position="369"/>
        <end position="392"/>
    </location>
</feature>
<dbReference type="RefSeq" id="WP_187077613.1">
    <property type="nucleotide sequence ID" value="NZ_JACORT010000008.1"/>
</dbReference>
<feature type="transmembrane region" description="Helical" evidence="6">
    <location>
        <begin position="224"/>
        <end position="241"/>
    </location>
</feature>
<feature type="transmembrane region" description="Helical" evidence="6">
    <location>
        <begin position="463"/>
        <end position="482"/>
    </location>
</feature>
<feature type="transmembrane region" description="Helical" evidence="6">
    <location>
        <begin position="339"/>
        <end position="357"/>
    </location>
</feature>
<keyword evidence="5 6" id="KW-0472">Membrane</keyword>
<dbReference type="Proteomes" id="UP000608513">
    <property type="component" value="Unassembled WGS sequence"/>
</dbReference>
<evidence type="ECO:0000313" key="7">
    <source>
        <dbReference type="EMBL" id="MBC5784868.1"/>
    </source>
</evidence>
<keyword evidence="4 6" id="KW-1133">Transmembrane helix</keyword>
<evidence type="ECO:0000256" key="6">
    <source>
        <dbReference type="SAM" id="Phobius"/>
    </source>
</evidence>